<accession>A0A8S1HG04</accession>
<dbReference type="InterPro" id="IPR045135">
    <property type="entry name" value="Rpn7_N"/>
</dbReference>
<dbReference type="Pfam" id="PF10602">
    <property type="entry name" value="RPN7"/>
    <property type="match status" value="1"/>
</dbReference>
<keyword evidence="4" id="KW-0963">Cytoplasm</keyword>
<dbReference type="CDD" id="cd06718">
    <property type="entry name" value="PDZ_Par6-like"/>
    <property type="match status" value="1"/>
</dbReference>
<evidence type="ECO:0000256" key="1">
    <source>
        <dbReference type="ARBA" id="ARBA00004123"/>
    </source>
</evidence>
<dbReference type="InterPro" id="IPR019585">
    <property type="entry name" value="Rpn7/CSN1"/>
</dbReference>
<dbReference type="Gene3D" id="2.30.42.10">
    <property type="match status" value="1"/>
</dbReference>
<evidence type="ECO:0000256" key="2">
    <source>
        <dbReference type="ARBA" id="ARBA00004496"/>
    </source>
</evidence>
<comment type="similarity">
    <text evidence="3">Belongs to the CSN1 family.</text>
</comment>
<feature type="region of interest" description="Disordered" evidence="7">
    <location>
        <begin position="1"/>
        <end position="81"/>
    </location>
</feature>
<dbReference type="SUPFAM" id="SSF50156">
    <property type="entry name" value="PDZ domain-like"/>
    <property type="match status" value="1"/>
</dbReference>
<dbReference type="SUPFAM" id="SSF54277">
    <property type="entry name" value="CAD &amp; PB1 domains"/>
    <property type="match status" value="1"/>
</dbReference>
<feature type="compositionally biased region" description="Acidic residues" evidence="7">
    <location>
        <begin position="1"/>
        <end position="11"/>
    </location>
</feature>
<dbReference type="Proteomes" id="UP000835052">
    <property type="component" value="Unassembled WGS sequence"/>
</dbReference>
<evidence type="ECO:0000256" key="6">
    <source>
        <dbReference type="ARBA" id="ARBA00023242"/>
    </source>
</evidence>
<evidence type="ECO:0000313" key="10">
    <source>
        <dbReference type="EMBL" id="CAD6193228.1"/>
    </source>
</evidence>
<dbReference type="SMART" id="SM00088">
    <property type="entry name" value="PINT"/>
    <property type="match status" value="1"/>
</dbReference>
<dbReference type="Gene3D" id="3.10.20.90">
    <property type="entry name" value="Phosphatidylinositol 3-kinase Catalytic Subunit, Chain A, domain 1"/>
    <property type="match status" value="1"/>
</dbReference>
<feature type="compositionally biased region" description="Basic and acidic residues" evidence="7">
    <location>
        <begin position="31"/>
        <end position="45"/>
    </location>
</feature>
<feature type="domain" description="PDZ" evidence="8">
    <location>
        <begin position="819"/>
        <end position="913"/>
    </location>
</feature>
<dbReference type="SUPFAM" id="SSF46785">
    <property type="entry name" value="Winged helix' DNA-binding domain"/>
    <property type="match status" value="1"/>
</dbReference>
<gene>
    <name evidence="10" type="ORF">CAUJ_LOCUS9147</name>
</gene>
<feature type="region of interest" description="Disordered" evidence="7">
    <location>
        <begin position="635"/>
        <end position="676"/>
    </location>
</feature>
<dbReference type="GO" id="GO:0008180">
    <property type="term" value="C:COP9 signalosome"/>
    <property type="evidence" value="ECO:0007669"/>
    <property type="project" value="UniProtKB-KW"/>
</dbReference>
<protein>
    <submittedName>
        <fullName evidence="10">Uncharacterized protein</fullName>
    </submittedName>
</protein>
<comment type="subcellular location">
    <subcellularLocation>
        <location evidence="2">Cytoplasm</location>
    </subcellularLocation>
    <subcellularLocation>
        <location evidence="1">Nucleus</location>
    </subcellularLocation>
</comment>
<dbReference type="GO" id="GO:0005737">
    <property type="term" value="C:cytoplasm"/>
    <property type="evidence" value="ECO:0007669"/>
    <property type="project" value="UniProtKB-SubCell"/>
</dbReference>
<dbReference type="Pfam" id="PF01399">
    <property type="entry name" value="PCI"/>
    <property type="match status" value="1"/>
</dbReference>
<organism evidence="10 11">
    <name type="scientific">Caenorhabditis auriculariae</name>
    <dbReference type="NCBI Taxonomy" id="2777116"/>
    <lineage>
        <taxon>Eukaryota</taxon>
        <taxon>Metazoa</taxon>
        <taxon>Ecdysozoa</taxon>
        <taxon>Nematoda</taxon>
        <taxon>Chromadorea</taxon>
        <taxon>Rhabditida</taxon>
        <taxon>Rhabditina</taxon>
        <taxon>Rhabditomorpha</taxon>
        <taxon>Rhabditoidea</taxon>
        <taxon>Rhabditidae</taxon>
        <taxon>Peloderinae</taxon>
        <taxon>Caenorhabditis</taxon>
    </lineage>
</organism>
<reference evidence="10" key="1">
    <citation type="submission" date="2020-10" db="EMBL/GenBank/DDBJ databases">
        <authorList>
            <person name="Kikuchi T."/>
        </authorList>
    </citation>
    <scope>NUCLEOTIDE SEQUENCE</scope>
    <source>
        <strain evidence="10">NKZ352</strain>
    </source>
</reference>
<feature type="region of interest" description="Disordered" evidence="7">
    <location>
        <begin position="995"/>
        <end position="1044"/>
    </location>
</feature>
<evidence type="ECO:0000256" key="7">
    <source>
        <dbReference type="SAM" id="MobiDB-lite"/>
    </source>
</evidence>
<feature type="domain" description="PCI" evidence="9">
    <location>
        <begin position="324"/>
        <end position="510"/>
    </location>
</feature>
<keyword evidence="11" id="KW-1185">Reference proteome</keyword>
<keyword evidence="6" id="KW-0539">Nucleus</keyword>
<dbReference type="SMART" id="SM00228">
    <property type="entry name" value="PDZ"/>
    <property type="match status" value="1"/>
</dbReference>
<dbReference type="InterPro" id="IPR001478">
    <property type="entry name" value="PDZ"/>
</dbReference>
<dbReference type="InterPro" id="IPR036034">
    <property type="entry name" value="PDZ_sf"/>
</dbReference>
<evidence type="ECO:0000259" key="9">
    <source>
        <dbReference type="PROSITE" id="PS50250"/>
    </source>
</evidence>
<dbReference type="PANTHER" id="PTHR14145:SF2">
    <property type="entry name" value="COP9 SIGNALOSOME COMPLEX SUBUNIT 1"/>
    <property type="match status" value="1"/>
</dbReference>
<dbReference type="PANTHER" id="PTHR14145">
    <property type="entry name" value="26S PROTESOME SUBUNIT 6"/>
    <property type="match status" value="1"/>
</dbReference>
<dbReference type="InterPro" id="IPR036390">
    <property type="entry name" value="WH_DNA-bd_sf"/>
</dbReference>
<feature type="region of interest" description="Disordered" evidence="7">
    <location>
        <begin position="288"/>
        <end position="310"/>
    </location>
</feature>
<feature type="compositionally biased region" description="Low complexity" evidence="7">
    <location>
        <begin position="656"/>
        <end position="676"/>
    </location>
</feature>
<evidence type="ECO:0000313" key="11">
    <source>
        <dbReference type="Proteomes" id="UP000835052"/>
    </source>
</evidence>
<dbReference type="EMBL" id="CAJGYM010000033">
    <property type="protein sequence ID" value="CAD6193228.1"/>
    <property type="molecule type" value="Genomic_DNA"/>
</dbReference>
<evidence type="ECO:0000256" key="5">
    <source>
        <dbReference type="ARBA" id="ARBA00022790"/>
    </source>
</evidence>
<evidence type="ECO:0000256" key="4">
    <source>
        <dbReference type="ARBA" id="ARBA00022490"/>
    </source>
</evidence>
<dbReference type="Gene3D" id="1.25.40.570">
    <property type="match status" value="1"/>
</dbReference>
<sequence length="1044" mass="117463">MSDNAIEDPMDGEYSPVNEVAGGGALSVEGAMHDDEGNYLEDREMTPVPEDAIQDNNRNETERPAENYQPEYHEGEETPWTHDYKPAEGAPPFRNDEDFGLIVSTSAIEIETLLANYSGIPLKKRLEFVIDHCPPLRREATIALINYLRSSTKDVQAYSKFHSQLETLQKPTTCQIPTPTYDKKWVDDQTVNNSTRQEHLLCEYKKQKEEGVKESTRRAMEELFQYYLNTGNAPEASRLYGRGIRDYCNQFKHTIQMWVNWIEVSLAIPEWSKVDSLIQQSLRTLRDSEEAEKAGNNRASRPMQERGHQTTSGINKQLVEIATAKITAAQALVRINQGNYKMAAAKILELTGVDHLSSSQWFVSVADLGAYATMCCLATYSRSELKQKVVNEGAFRKLLESEPLFVEMLQAFIKSNFGRCLDILAAVVDKLSLDPFLSRHVPELVKLIRERAVLQYLAPFETVRLRPMSETLRCTQKELEEILIDIVERKKMNLKIDRIGDMVRVTSSEAEESSYRRVIQVCDELVNKARAVLYRAIMTKENVVVLHDKESRGKRKTHFAEGNRGANANNTEKTTKPKGTARPNAAAAKVPTQPDPSREPNEPQVPLEHVAEPVSEIRQELQPKLNMGNMTSIVATPSCSMHTPGSPRRSIRSLDSSGNRSSTTPRSNTLRSSSSSLEERLISVKSKFGADYRRFCISIGGGRSLPTFEDFQKSLHDVHKLTENQRTTTLLTYVSLDGTVLPLNNNENFRKAMLDGATSRQLRVAIGNKGESQEEEFGYGVVGHRLSSRRKKVSISAPQEFRTVSSILDVDTLPGELRRVRLCKFYNNKPLGFFIRDGPSYQRPAGWSPSASRGIFISRLLPHGLAASTNLLHVDDEILEVNGIDVSGKTLDQVTDVMIANSANLILTVRIARSWTPPTFVPYPVMPPPYGFQGSAGYYPPPPAIFCPLPSYLPSSFQSPTRFCRNYPSFIEPCHMEEPGPLYWPMNFSRESTWRLSSEGKRTSSKSTTPASTTRTQPRRPFSVHEPFNFAYPQSPSLPSFYGH</sequence>
<proteinExistence type="inferred from homology"/>
<feature type="region of interest" description="Disordered" evidence="7">
    <location>
        <begin position="548"/>
        <end position="606"/>
    </location>
</feature>
<dbReference type="Pfam" id="PF00595">
    <property type="entry name" value="PDZ"/>
    <property type="match status" value="1"/>
</dbReference>
<comment type="caution">
    <text evidence="10">The sequence shown here is derived from an EMBL/GenBank/DDBJ whole genome shotgun (WGS) entry which is preliminary data.</text>
</comment>
<dbReference type="OrthoDB" id="422427at2759"/>
<dbReference type="AlphaFoldDB" id="A0A8S1HG04"/>
<evidence type="ECO:0000256" key="3">
    <source>
        <dbReference type="ARBA" id="ARBA00008793"/>
    </source>
</evidence>
<evidence type="ECO:0000259" key="8">
    <source>
        <dbReference type="PROSITE" id="PS50106"/>
    </source>
</evidence>
<keyword evidence="5" id="KW-0736">Signalosome</keyword>
<name>A0A8S1HG04_9PELO</name>
<feature type="compositionally biased region" description="Low complexity" evidence="7">
    <location>
        <begin position="1005"/>
        <end position="1021"/>
    </location>
</feature>
<feature type="compositionally biased region" description="Basic and acidic residues" evidence="7">
    <location>
        <begin position="57"/>
        <end position="81"/>
    </location>
</feature>
<dbReference type="PROSITE" id="PS50106">
    <property type="entry name" value="PDZ"/>
    <property type="match status" value="1"/>
</dbReference>
<dbReference type="PROSITE" id="PS50250">
    <property type="entry name" value="PCI"/>
    <property type="match status" value="1"/>
</dbReference>
<dbReference type="InterPro" id="IPR000717">
    <property type="entry name" value="PCI_dom"/>
</dbReference>